<evidence type="ECO:0000259" key="3">
    <source>
        <dbReference type="PROSITE" id="PS50977"/>
    </source>
</evidence>
<keyword evidence="1 2" id="KW-0238">DNA-binding</keyword>
<sequence>MVRDAAATRSRILDAAFKEFATYGLAGARIDRIAEAAAANKRSIYVYFEHKEGLFNAVMRQVVEEVSEAVPLDVEDLPGYAGRLFDYWLAHPEVMRLMLWIQLERPAESPEGRAAYRRKVESLTRTKGALPRGISATDLIVMVMGLTNGWFLVDDSLRSADGADPHAPERIARHRAALVEAVRRICA</sequence>
<dbReference type="Pfam" id="PF00440">
    <property type="entry name" value="TetR_N"/>
    <property type="match status" value="1"/>
</dbReference>
<dbReference type="Proteomes" id="UP000662747">
    <property type="component" value="Chromosome"/>
</dbReference>
<dbReference type="InterPro" id="IPR050109">
    <property type="entry name" value="HTH-type_TetR-like_transc_reg"/>
</dbReference>
<protein>
    <submittedName>
        <fullName evidence="4">TetR family transcriptional regulator</fullName>
    </submittedName>
</protein>
<evidence type="ECO:0000313" key="4">
    <source>
        <dbReference type="EMBL" id="QSQ20679.1"/>
    </source>
</evidence>
<dbReference type="RefSeq" id="WP_206722259.1">
    <property type="nucleotide sequence ID" value="NZ_CP071090.1"/>
</dbReference>
<proteinExistence type="predicted"/>
<feature type="domain" description="HTH tetR-type" evidence="3">
    <location>
        <begin position="6"/>
        <end position="66"/>
    </location>
</feature>
<dbReference type="EMBL" id="CP071090">
    <property type="protein sequence ID" value="QSQ20679.1"/>
    <property type="molecule type" value="Genomic_DNA"/>
</dbReference>
<dbReference type="InterPro" id="IPR041467">
    <property type="entry name" value="Sco4008_C"/>
</dbReference>
<dbReference type="PANTHER" id="PTHR30328">
    <property type="entry name" value="TRANSCRIPTIONAL REPRESSOR"/>
    <property type="match status" value="1"/>
</dbReference>
<dbReference type="InterPro" id="IPR001647">
    <property type="entry name" value="HTH_TetR"/>
</dbReference>
<keyword evidence="5" id="KW-1185">Reference proteome</keyword>
<dbReference type="Pfam" id="PF17926">
    <property type="entry name" value="TetR_C_21"/>
    <property type="match status" value="1"/>
</dbReference>
<dbReference type="InterPro" id="IPR036271">
    <property type="entry name" value="Tet_transcr_reg_TetR-rel_C_sf"/>
</dbReference>
<reference evidence="4 5" key="1">
    <citation type="submission" date="2021-02" db="EMBL/GenBank/DDBJ databases">
        <title>De Novo genome assembly of isolated myxobacteria.</title>
        <authorList>
            <person name="Stevens D.C."/>
        </authorList>
    </citation>
    <scope>NUCLEOTIDE SEQUENCE [LARGE SCALE GENOMIC DNA]</scope>
    <source>
        <strain evidence="5">SCPEA02</strain>
    </source>
</reference>
<gene>
    <name evidence="4" type="ORF">JY651_36410</name>
</gene>
<feature type="DNA-binding region" description="H-T-H motif" evidence="2">
    <location>
        <begin position="29"/>
        <end position="48"/>
    </location>
</feature>
<evidence type="ECO:0000256" key="2">
    <source>
        <dbReference type="PROSITE-ProRule" id="PRU00335"/>
    </source>
</evidence>
<evidence type="ECO:0000313" key="5">
    <source>
        <dbReference type="Proteomes" id="UP000662747"/>
    </source>
</evidence>
<dbReference type="InterPro" id="IPR009057">
    <property type="entry name" value="Homeodomain-like_sf"/>
</dbReference>
<dbReference type="Gene3D" id="1.10.357.10">
    <property type="entry name" value="Tetracycline Repressor, domain 2"/>
    <property type="match status" value="1"/>
</dbReference>
<dbReference type="SUPFAM" id="SSF46689">
    <property type="entry name" value="Homeodomain-like"/>
    <property type="match status" value="1"/>
</dbReference>
<evidence type="ECO:0000256" key="1">
    <source>
        <dbReference type="ARBA" id="ARBA00023125"/>
    </source>
</evidence>
<dbReference type="PANTHER" id="PTHR30328:SF54">
    <property type="entry name" value="HTH-TYPE TRANSCRIPTIONAL REPRESSOR SCO4008"/>
    <property type="match status" value="1"/>
</dbReference>
<dbReference type="SUPFAM" id="SSF48498">
    <property type="entry name" value="Tetracyclin repressor-like, C-terminal domain"/>
    <property type="match status" value="1"/>
</dbReference>
<organism evidence="4 5">
    <name type="scientific">Pyxidicoccus parkwayensis</name>
    <dbReference type="NCBI Taxonomy" id="2813578"/>
    <lineage>
        <taxon>Bacteria</taxon>
        <taxon>Pseudomonadati</taxon>
        <taxon>Myxococcota</taxon>
        <taxon>Myxococcia</taxon>
        <taxon>Myxococcales</taxon>
        <taxon>Cystobacterineae</taxon>
        <taxon>Myxococcaceae</taxon>
        <taxon>Pyxidicoccus</taxon>
    </lineage>
</organism>
<dbReference type="PROSITE" id="PS50977">
    <property type="entry name" value="HTH_TETR_2"/>
    <property type="match status" value="1"/>
</dbReference>
<name>A0ABX7NQN4_9BACT</name>
<dbReference type="PRINTS" id="PR00455">
    <property type="entry name" value="HTHTETR"/>
</dbReference>
<accession>A0ABX7NQN4</accession>